<keyword evidence="3" id="KW-0479">Metal-binding</keyword>
<comment type="similarity">
    <text evidence="3 4">In the C-terminal section; belongs to the PPC synthetase family.</text>
</comment>
<feature type="binding site" evidence="3">
    <location>
        <position position="302"/>
    </location>
    <ligand>
        <name>CTP</name>
        <dbReference type="ChEBI" id="CHEBI:37563"/>
    </ligand>
</feature>
<dbReference type="GO" id="GO:0046872">
    <property type="term" value="F:metal ion binding"/>
    <property type="evidence" value="ECO:0007669"/>
    <property type="project" value="UniProtKB-KW"/>
</dbReference>
<dbReference type="UniPathway" id="UPA00241">
    <property type="reaction ID" value="UER00353"/>
</dbReference>
<comment type="pathway">
    <text evidence="3 4">Cofactor biosynthesis; coenzyme A biosynthesis; CoA from (R)-pantothenate: step 2/5.</text>
</comment>
<comment type="pathway">
    <text evidence="3 4">Cofactor biosynthesis; coenzyme A biosynthesis; CoA from (R)-pantothenate: step 3/5.</text>
</comment>
<keyword evidence="8" id="KW-1185">Reference proteome</keyword>
<feature type="binding site" evidence="3">
    <location>
        <position position="358"/>
    </location>
    <ligand>
        <name>CTP</name>
        <dbReference type="ChEBI" id="CHEBI:37563"/>
    </ligand>
</feature>
<gene>
    <name evidence="3" type="primary">coaBC</name>
    <name evidence="7" type="ORF">A7A08_02743</name>
</gene>
<name>A0A1E2RW47_9HYPH</name>
<dbReference type="Gene3D" id="3.40.50.10300">
    <property type="entry name" value="CoaB-like"/>
    <property type="match status" value="1"/>
</dbReference>
<dbReference type="InterPro" id="IPR007085">
    <property type="entry name" value="DNA/pantothenate-metab_flavo_C"/>
</dbReference>
<dbReference type="NCBIfam" id="TIGR00521">
    <property type="entry name" value="coaBC_dfp"/>
    <property type="match status" value="1"/>
</dbReference>
<dbReference type="GO" id="GO:0004633">
    <property type="term" value="F:phosphopantothenoylcysteine decarboxylase activity"/>
    <property type="evidence" value="ECO:0007669"/>
    <property type="project" value="UniProtKB-UniRule"/>
</dbReference>
<keyword evidence="3" id="KW-0511">Multifunctional enzyme</keyword>
<organism evidence="7 8">
    <name type="scientific">Methyloligella halotolerans</name>
    <dbReference type="NCBI Taxonomy" id="1177755"/>
    <lineage>
        <taxon>Bacteria</taxon>
        <taxon>Pseudomonadati</taxon>
        <taxon>Pseudomonadota</taxon>
        <taxon>Alphaproteobacteria</taxon>
        <taxon>Hyphomicrobiales</taxon>
        <taxon>Hyphomicrobiaceae</taxon>
        <taxon>Methyloligella</taxon>
    </lineage>
</organism>
<comment type="caution">
    <text evidence="3">Lacks conserved residue(s) required for the propagation of feature annotation.</text>
</comment>
<evidence type="ECO:0000259" key="5">
    <source>
        <dbReference type="Pfam" id="PF02441"/>
    </source>
</evidence>
<dbReference type="PANTHER" id="PTHR14359">
    <property type="entry name" value="HOMO-OLIGOMERIC FLAVIN CONTAINING CYS DECARBOXYLASE FAMILY"/>
    <property type="match status" value="1"/>
</dbReference>
<dbReference type="SUPFAM" id="SSF102645">
    <property type="entry name" value="CoaB-like"/>
    <property type="match status" value="1"/>
</dbReference>
<proteinExistence type="inferred from homology"/>
<feature type="region of interest" description="Phosphopantothenate--cysteine ligase" evidence="3">
    <location>
        <begin position="205"/>
        <end position="421"/>
    </location>
</feature>
<evidence type="ECO:0000256" key="3">
    <source>
        <dbReference type="HAMAP-Rule" id="MF_02225"/>
    </source>
</evidence>
<sequence length="421" mass="44636">MHPIYGMKRAMEQSLQGKRVLLIVGGGIAAYRTLDLVRRLREWGAETRAILTKAGAEFVTPLSLATLTANKVFTELFDLNDEAEIGHISLAREADLVLVVPATADLIAKMAQGQANDLATTVLLATTAPVLVAPAMNVRMWEHKGTQRNVVQLKEDGCRFVGPQEGDMACGEYGFGRIADTPHILAAVENVFAEASKGPLSGRHVLITAGPTHEPIDPVRYIANRSSGKQGYALARAAAALGARVTLVSGPTALDAPDGVTLIQVERAAEMLEAVQASLPTDIAIMAAAVADWRCAGEADQKMKKQEGQETHSVALSRNADILAAVAKAGPNRPSLVIGFAAETENVIENAVAKRQKKNADWIVANDVSPATGIMGGDDTRIHLVTEAGVEDWQPMAKDEMAHALLRRAAGALSGLRSAAE</sequence>
<reference evidence="7 8" key="1">
    <citation type="submission" date="2016-07" db="EMBL/GenBank/DDBJ databases">
        <title>Draft genome sequence of Methyloligella halotolerans C2T (VKM B-2706T=CCUG 61687T=DSM 25045T), a halotolerant polyhydroxybutyrate accumulating methylotroph.</title>
        <authorList>
            <person name="Vasilenko O.V."/>
            <person name="Doronina N.V."/>
            <person name="Poroshina M.N."/>
            <person name="Tarlachkov S.V."/>
            <person name="Trotsenko Y.A."/>
        </authorList>
    </citation>
    <scope>NUCLEOTIDE SEQUENCE [LARGE SCALE GENOMIC DNA]</scope>
    <source>
        <strain evidence="7 8">VKM B-2706</strain>
    </source>
</reference>
<comment type="cofactor">
    <cofactor evidence="3">
        <name>FMN</name>
        <dbReference type="ChEBI" id="CHEBI:58210"/>
    </cofactor>
    <text evidence="3">Binds 1 FMN per subunit.</text>
</comment>
<feature type="domain" description="DNA/pantothenate metabolism flavoprotein C-terminal" evidence="6">
    <location>
        <begin position="200"/>
        <end position="409"/>
    </location>
</feature>
<dbReference type="PATRIC" id="fig|1177755.3.peg.2766"/>
<keyword evidence="3" id="KW-0460">Magnesium</keyword>
<dbReference type="Pfam" id="PF04127">
    <property type="entry name" value="DFP"/>
    <property type="match status" value="1"/>
</dbReference>
<comment type="catalytic activity">
    <reaction evidence="3 4">
        <text>N-[(R)-4-phosphopantothenoyl]-L-cysteine + H(+) = (R)-4'-phosphopantetheine + CO2</text>
        <dbReference type="Rhea" id="RHEA:16793"/>
        <dbReference type="ChEBI" id="CHEBI:15378"/>
        <dbReference type="ChEBI" id="CHEBI:16526"/>
        <dbReference type="ChEBI" id="CHEBI:59458"/>
        <dbReference type="ChEBI" id="CHEBI:61723"/>
        <dbReference type="EC" id="4.1.1.36"/>
    </reaction>
</comment>
<keyword evidence="1 3" id="KW-0210">Decarboxylase</keyword>
<comment type="similarity">
    <text evidence="3 4">In the N-terminal section; belongs to the HFCD (homo-oligomeric flavin containing Cys decarboxylase) superfamily.</text>
</comment>
<dbReference type="SUPFAM" id="SSF52507">
    <property type="entry name" value="Homo-oligomeric flavin-containing Cys decarboxylases, HFCD"/>
    <property type="match status" value="1"/>
</dbReference>
<accession>A0A1E2RW47</accession>
<feature type="binding site" evidence="3">
    <location>
        <position position="354"/>
    </location>
    <ligand>
        <name>CTP</name>
        <dbReference type="ChEBI" id="CHEBI:37563"/>
    </ligand>
</feature>
<dbReference type="InterPro" id="IPR003382">
    <property type="entry name" value="Flavoprotein"/>
</dbReference>
<dbReference type="GO" id="GO:0015937">
    <property type="term" value="P:coenzyme A biosynthetic process"/>
    <property type="evidence" value="ECO:0007669"/>
    <property type="project" value="UniProtKB-UniRule"/>
</dbReference>
<evidence type="ECO:0000313" key="8">
    <source>
        <dbReference type="Proteomes" id="UP000095087"/>
    </source>
</evidence>
<keyword evidence="2 3" id="KW-0456">Lyase</keyword>
<comment type="caution">
    <text evidence="7">The sequence shown here is derived from an EMBL/GenBank/DDBJ whole genome shotgun (WGS) entry which is preliminary data.</text>
</comment>
<comment type="function">
    <text evidence="3">Catalyzes two sequential steps in the biosynthesis of coenzyme A. In the first step cysteine is conjugated to 4'-phosphopantothenate to form 4-phosphopantothenoylcysteine. In the second step the latter compound is decarboxylated to form 4'-phosphopantotheine.</text>
</comment>
<protein>
    <recommendedName>
        <fullName evidence="3">Coenzyme A biosynthesis bifunctional protein CoaBC</fullName>
    </recommendedName>
    <alternativeName>
        <fullName evidence="3">DNA/pantothenate metabolism flavoprotein</fullName>
    </alternativeName>
    <alternativeName>
        <fullName evidence="3">Phosphopantothenoylcysteine synthetase/decarboxylase</fullName>
        <shortName evidence="3">PPCS-PPCDC</shortName>
    </alternativeName>
    <domain>
        <recommendedName>
            <fullName evidence="3">Phosphopantothenoylcysteine decarboxylase</fullName>
            <shortName evidence="3">PPC decarboxylase</shortName>
            <shortName evidence="3">PPC-DC</shortName>
            <ecNumber evidence="3">4.1.1.36</ecNumber>
        </recommendedName>
        <alternativeName>
            <fullName evidence="3">CoaC</fullName>
        </alternativeName>
    </domain>
    <domain>
        <recommendedName>
            <fullName evidence="3">Phosphopantothenate--cysteine ligase</fullName>
            <ecNumber evidence="3">6.3.2.5</ecNumber>
        </recommendedName>
        <alternativeName>
            <fullName evidence="3">CoaB</fullName>
        </alternativeName>
        <alternativeName>
            <fullName evidence="3">Phosphopantothenoylcysteine synthetase</fullName>
            <shortName evidence="3">PPC synthetase</shortName>
            <shortName evidence="3">PPC-S</shortName>
        </alternativeName>
    </domain>
</protein>
<dbReference type="GO" id="GO:0010181">
    <property type="term" value="F:FMN binding"/>
    <property type="evidence" value="ECO:0007669"/>
    <property type="project" value="UniProtKB-UniRule"/>
</dbReference>
<feature type="binding site" evidence="3">
    <location>
        <position position="340"/>
    </location>
    <ligand>
        <name>CTP</name>
        <dbReference type="ChEBI" id="CHEBI:37563"/>
    </ligand>
</feature>
<keyword evidence="3 4" id="KW-0288">FMN</keyword>
<dbReference type="EMBL" id="MASI01000008">
    <property type="protein sequence ID" value="ODA66345.1"/>
    <property type="molecule type" value="Genomic_DNA"/>
</dbReference>
<comment type="catalytic activity">
    <reaction evidence="3 4">
        <text>(R)-4'-phosphopantothenate + L-cysteine + CTP = N-[(R)-4-phosphopantothenoyl]-L-cysteine + CMP + diphosphate + H(+)</text>
        <dbReference type="Rhea" id="RHEA:19397"/>
        <dbReference type="ChEBI" id="CHEBI:10986"/>
        <dbReference type="ChEBI" id="CHEBI:15378"/>
        <dbReference type="ChEBI" id="CHEBI:33019"/>
        <dbReference type="ChEBI" id="CHEBI:35235"/>
        <dbReference type="ChEBI" id="CHEBI:37563"/>
        <dbReference type="ChEBI" id="CHEBI:59458"/>
        <dbReference type="ChEBI" id="CHEBI:60377"/>
        <dbReference type="EC" id="6.3.2.5"/>
    </reaction>
</comment>
<dbReference type="InterPro" id="IPR036551">
    <property type="entry name" value="Flavin_trans-like"/>
</dbReference>
<dbReference type="InterPro" id="IPR005252">
    <property type="entry name" value="CoaBC"/>
</dbReference>
<dbReference type="GO" id="GO:0015941">
    <property type="term" value="P:pantothenate catabolic process"/>
    <property type="evidence" value="ECO:0007669"/>
    <property type="project" value="InterPro"/>
</dbReference>
<dbReference type="InterPro" id="IPR035929">
    <property type="entry name" value="CoaB-like_sf"/>
</dbReference>
<dbReference type="Pfam" id="PF02441">
    <property type="entry name" value="Flavoprotein"/>
    <property type="match status" value="1"/>
</dbReference>
<dbReference type="Proteomes" id="UP000095087">
    <property type="component" value="Unassembled WGS sequence"/>
</dbReference>
<evidence type="ECO:0000313" key="7">
    <source>
        <dbReference type="EMBL" id="ODA66345.1"/>
    </source>
</evidence>
<dbReference type="Gene3D" id="3.40.50.1950">
    <property type="entry name" value="Flavin prenyltransferase-like"/>
    <property type="match status" value="1"/>
</dbReference>
<comment type="cofactor">
    <cofactor evidence="3">
        <name>Mg(2+)</name>
        <dbReference type="ChEBI" id="CHEBI:18420"/>
    </cofactor>
</comment>
<dbReference type="AlphaFoldDB" id="A0A1E2RW47"/>
<feature type="region of interest" description="Phosphopantothenoylcysteine decarboxylase" evidence="3">
    <location>
        <begin position="1"/>
        <end position="204"/>
    </location>
</feature>
<evidence type="ECO:0000256" key="4">
    <source>
        <dbReference type="RuleBase" id="RU364078"/>
    </source>
</evidence>
<comment type="function">
    <text evidence="4">Catalyzes two steps in the biosynthesis of coenzyme A. In the first step cysteine is conjugated to 4'-phosphopantothenate to form 4-phosphopantothenoylcysteine, in the latter compound is decarboxylated to form 4'-phosphopantotheine.</text>
</comment>
<feature type="active site" description="Proton donor" evidence="3">
    <location>
        <position position="170"/>
    </location>
</feature>
<dbReference type="EC" id="6.3.2.5" evidence="3"/>
<feature type="domain" description="Flavoprotein" evidence="5">
    <location>
        <begin position="18"/>
        <end position="178"/>
    </location>
</feature>
<evidence type="ECO:0000256" key="1">
    <source>
        <dbReference type="ARBA" id="ARBA00022793"/>
    </source>
</evidence>
<dbReference type="HAMAP" id="MF_02225">
    <property type="entry name" value="CoaBC"/>
    <property type="match status" value="1"/>
</dbReference>
<dbReference type="PANTHER" id="PTHR14359:SF6">
    <property type="entry name" value="PHOSPHOPANTOTHENOYLCYSTEINE DECARBOXYLASE"/>
    <property type="match status" value="1"/>
</dbReference>
<dbReference type="EC" id="4.1.1.36" evidence="3"/>
<keyword evidence="3 4" id="KW-0436">Ligase</keyword>
<dbReference type="STRING" id="1177755.A7A08_02743"/>
<dbReference type="GO" id="GO:0004632">
    <property type="term" value="F:phosphopantothenate--cysteine ligase activity"/>
    <property type="evidence" value="ECO:0007669"/>
    <property type="project" value="UniProtKB-UniRule"/>
</dbReference>
<keyword evidence="3 4" id="KW-0285">Flavoprotein</keyword>
<evidence type="ECO:0000259" key="6">
    <source>
        <dbReference type="Pfam" id="PF04127"/>
    </source>
</evidence>
<evidence type="ECO:0000256" key="2">
    <source>
        <dbReference type="ARBA" id="ARBA00023239"/>
    </source>
</evidence>
<feature type="binding site" evidence="3">
    <location>
        <position position="292"/>
    </location>
    <ligand>
        <name>CTP</name>
        <dbReference type="ChEBI" id="CHEBI:37563"/>
    </ligand>
</feature>
<dbReference type="GO" id="GO:0071513">
    <property type="term" value="C:phosphopantothenoylcysteine decarboxylase complex"/>
    <property type="evidence" value="ECO:0007669"/>
    <property type="project" value="TreeGrafter"/>
</dbReference>